<proteinExistence type="predicted"/>
<dbReference type="AlphaFoldDB" id="A0A0F9P8J5"/>
<dbReference type="GO" id="GO:0005829">
    <property type="term" value="C:cytosol"/>
    <property type="evidence" value="ECO:0007669"/>
    <property type="project" value="TreeGrafter"/>
</dbReference>
<evidence type="ECO:0000256" key="4">
    <source>
        <dbReference type="ARBA" id="ARBA00023004"/>
    </source>
</evidence>
<keyword evidence="3" id="KW-0479">Metal-binding</keyword>
<gene>
    <name evidence="7" type="ORF">LCGC14_0856740</name>
</gene>
<dbReference type="PANTHER" id="PTHR43409">
    <property type="entry name" value="ANAEROBIC MAGNESIUM-PROTOPORPHYRIN IX MONOMETHYL ESTER CYCLASE-RELATED"/>
    <property type="match status" value="1"/>
</dbReference>
<keyword evidence="2" id="KW-0949">S-adenosyl-L-methionine</keyword>
<name>A0A0F9P8J5_9ZZZZ</name>
<evidence type="ECO:0000256" key="1">
    <source>
        <dbReference type="ARBA" id="ARBA00001966"/>
    </source>
</evidence>
<evidence type="ECO:0000256" key="5">
    <source>
        <dbReference type="ARBA" id="ARBA00023014"/>
    </source>
</evidence>
<protein>
    <recommendedName>
        <fullName evidence="6">Radical SAM core domain-containing protein</fullName>
    </recommendedName>
</protein>
<dbReference type="GO" id="GO:0003824">
    <property type="term" value="F:catalytic activity"/>
    <property type="evidence" value="ECO:0007669"/>
    <property type="project" value="InterPro"/>
</dbReference>
<evidence type="ECO:0000256" key="2">
    <source>
        <dbReference type="ARBA" id="ARBA00022691"/>
    </source>
</evidence>
<dbReference type="InterPro" id="IPR058240">
    <property type="entry name" value="rSAM_sf"/>
</dbReference>
<evidence type="ECO:0000313" key="7">
    <source>
        <dbReference type="EMBL" id="KKN28210.1"/>
    </source>
</evidence>
<comment type="caution">
    <text evidence="7">The sequence shown here is derived from an EMBL/GenBank/DDBJ whole genome shotgun (WGS) entry which is preliminary data.</text>
</comment>
<dbReference type="Gene3D" id="3.80.30.20">
    <property type="entry name" value="tm_1862 like domain"/>
    <property type="match status" value="1"/>
</dbReference>
<dbReference type="EMBL" id="LAZR01002581">
    <property type="protein sequence ID" value="KKN28210.1"/>
    <property type="molecule type" value="Genomic_DNA"/>
</dbReference>
<keyword evidence="5" id="KW-0411">Iron-sulfur</keyword>
<dbReference type="InterPro" id="IPR051198">
    <property type="entry name" value="BchE-like"/>
</dbReference>
<dbReference type="GO" id="GO:0046872">
    <property type="term" value="F:metal ion binding"/>
    <property type="evidence" value="ECO:0007669"/>
    <property type="project" value="UniProtKB-KW"/>
</dbReference>
<dbReference type="InterPro" id="IPR007197">
    <property type="entry name" value="rSAM"/>
</dbReference>
<reference evidence="7" key="1">
    <citation type="journal article" date="2015" name="Nature">
        <title>Complex archaea that bridge the gap between prokaryotes and eukaryotes.</title>
        <authorList>
            <person name="Spang A."/>
            <person name="Saw J.H."/>
            <person name="Jorgensen S.L."/>
            <person name="Zaremba-Niedzwiedzka K."/>
            <person name="Martijn J."/>
            <person name="Lind A.E."/>
            <person name="van Eijk R."/>
            <person name="Schleper C."/>
            <person name="Guy L."/>
            <person name="Ettema T.J."/>
        </authorList>
    </citation>
    <scope>NUCLEOTIDE SEQUENCE</scope>
</reference>
<dbReference type="SFLD" id="SFLDS00029">
    <property type="entry name" value="Radical_SAM"/>
    <property type="match status" value="1"/>
</dbReference>
<keyword evidence="4" id="KW-0408">Iron</keyword>
<dbReference type="SFLD" id="SFLDG01082">
    <property type="entry name" value="B12-binding_domain_containing"/>
    <property type="match status" value="1"/>
</dbReference>
<sequence length="402" mass="46671">MRILISNPPWFFPIGSPKAMARRMGIRAGSRWPYTTRISRGYFPFPFNMAYADAYLKGRGIDSTLRDSILHLEEYQDFFEFASAYDYIAMETSAASRENDCYVAKKLSKKSKIILVGMHATAFADELIKSEEIFAVLKGEYEKSLYDCVTKGEAGVYEFDEWENIDDASFPTRDETVYRYRTPRHPLAVNIWGSRGCPYKCSFCYVTCFHEKNRYRPHSPERVGREIESVLRRLPKINYIYFDDDTFNIGDKRIREISKIMKGFGLLWGAMCRVDTCNLETFKIMKENGCWEIKVGIESGSQRILDDIINKSLNLENAKKTIIELKKMGLRVHGSYMYGFPTETPEEVEMTRKVMHELRCNSNQYSHLGLLSGTPLWKEFERIHKREPSSEESDGVLLKGRK</sequence>
<accession>A0A0F9P8J5</accession>
<dbReference type="SUPFAM" id="SSF102114">
    <property type="entry name" value="Radical SAM enzymes"/>
    <property type="match status" value="1"/>
</dbReference>
<comment type="cofactor">
    <cofactor evidence="1">
        <name>[4Fe-4S] cluster</name>
        <dbReference type="ChEBI" id="CHEBI:49883"/>
    </cofactor>
</comment>
<dbReference type="PANTHER" id="PTHR43409:SF16">
    <property type="entry name" value="SLR0320 PROTEIN"/>
    <property type="match status" value="1"/>
</dbReference>
<dbReference type="InterPro" id="IPR006638">
    <property type="entry name" value="Elp3/MiaA/NifB-like_rSAM"/>
</dbReference>
<dbReference type="Pfam" id="PF04055">
    <property type="entry name" value="Radical_SAM"/>
    <property type="match status" value="1"/>
</dbReference>
<feature type="domain" description="Radical SAM core" evidence="6">
    <location>
        <begin position="181"/>
        <end position="402"/>
    </location>
</feature>
<dbReference type="InterPro" id="IPR023404">
    <property type="entry name" value="rSAM_horseshoe"/>
</dbReference>
<dbReference type="SMART" id="SM00729">
    <property type="entry name" value="Elp3"/>
    <property type="match status" value="1"/>
</dbReference>
<organism evidence="7">
    <name type="scientific">marine sediment metagenome</name>
    <dbReference type="NCBI Taxonomy" id="412755"/>
    <lineage>
        <taxon>unclassified sequences</taxon>
        <taxon>metagenomes</taxon>
        <taxon>ecological metagenomes</taxon>
    </lineage>
</organism>
<dbReference type="Gene3D" id="3.40.50.280">
    <property type="entry name" value="Cobalamin-binding domain"/>
    <property type="match status" value="1"/>
</dbReference>
<evidence type="ECO:0000259" key="6">
    <source>
        <dbReference type="PROSITE" id="PS51918"/>
    </source>
</evidence>
<dbReference type="CDD" id="cd01335">
    <property type="entry name" value="Radical_SAM"/>
    <property type="match status" value="1"/>
</dbReference>
<dbReference type="GO" id="GO:0051536">
    <property type="term" value="F:iron-sulfur cluster binding"/>
    <property type="evidence" value="ECO:0007669"/>
    <property type="project" value="UniProtKB-KW"/>
</dbReference>
<evidence type="ECO:0000256" key="3">
    <source>
        <dbReference type="ARBA" id="ARBA00022723"/>
    </source>
</evidence>
<dbReference type="PROSITE" id="PS51918">
    <property type="entry name" value="RADICAL_SAM"/>
    <property type="match status" value="1"/>
</dbReference>